<keyword evidence="3" id="KW-1185">Reference proteome</keyword>
<organism evidence="2 3">
    <name type="scientific">Elysia marginata</name>
    <dbReference type="NCBI Taxonomy" id="1093978"/>
    <lineage>
        <taxon>Eukaryota</taxon>
        <taxon>Metazoa</taxon>
        <taxon>Spiralia</taxon>
        <taxon>Lophotrochozoa</taxon>
        <taxon>Mollusca</taxon>
        <taxon>Gastropoda</taxon>
        <taxon>Heterobranchia</taxon>
        <taxon>Euthyneura</taxon>
        <taxon>Panpulmonata</taxon>
        <taxon>Sacoglossa</taxon>
        <taxon>Placobranchoidea</taxon>
        <taxon>Plakobranchidae</taxon>
        <taxon>Elysia</taxon>
    </lineage>
</organism>
<dbReference type="Proteomes" id="UP000762676">
    <property type="component" value="Unassembled WGS sequence"/>
</dbReference>
<evidence type="ECO:0000313" key="3">
    <source>
        <dbReference type="Proteomes" id="UP000762676"/>
    </source>
</evidence>
<evidence type="ECO:0000313" key="2">
    <source>
        <dbReference type="EMBL" id="GFR64684.1"/>
    </source>
</evidence>
<reference evidence="2 3" key="1">
    <citation type="journal article" date="2021" name="Elife">
        <title>Chloroplast acquisition without the gene transfer in kleptoplastic sea slugs, Plakobranchus ocellatus.</title>
        <authorList>
            <person name="Maeda T."/>
            <person name="Takahashi S."/>
            <person name="Yoshida T."/>
            <person name="Shimamura S."/>
            <person name="Takaki Y."/>
            <person name="Nagai Y."/>
            <person name="Toyoda A."/>
            <person name="Suzuki Y."/>
            <person name="Arimoto A."/>
            <person name="Ishii H."/>
            <person name="Satoh N."/>
            <person name="Nishiyama T."/>
            <person name="Hasebe M."/>
            <person name="Maruyama T."/>
            <person name="Minagawa J."/>
            <person name="Obokata J."/>
            <person name="Shigenobu S."/>
        </authorList>
    </citation>
    <scope>NUCLEOTIDE SEQUENCE [LARGE SCALE GENOMIC DNA]</scope>
</reference>
<dbReference type="PANTHER" id="PTHR47027">
    <property type="entry name" value="REVERSE TRANSCRIPTASE DOMAIN-CONTAINING PROTEIN"/>
    <property type="match status" value="1"/>
</dbReference>
<evidence type="ECO:0000259" key="1">
    <source>
        <dbReference type="Pfam" id="PF00078"/>
    </source>
</evidence>
<name>A0AAV4EV91_9GAST</name>
<accession>A0AAV4EV91</accession>
<dbReference type="PANTHER" id="PTHR47027:SF20">
    <property type="entry name" value="REVERSE TRANSCRIPTASE-LIKE PROTEIN WITH RNA-DIRECTED DNA POLYMERASE DOMAIN"/>
    <property type="match status" value="1"/>
</dbReference>
<dbReference type="EMBL" id="BMAT01007451">
    <property type="protein sequence ID" value="GFR64684.1"/>
    <property type="molecule type" value="Genomic_DNA"/>
</dbReference>
<gene>
    <name evidence="2" type="ORF">ElyMa_003638400</name>
</gene>
<sequence>MPKIEVYLSTSQSGFRPNRSTSDVIWAHGYLTAKVQKDANLEINTTGIDMSAAFDTTNRKELLTILKEIVEEDELRIIQFLLSETTLDVKVNGCTQENPFTTNIGTLQGDSLSQVFFIIYVENALRISGVRKTTHSGSLWASSFPASLRLPLNGYSGDNILGLA</sequence>
<dbReference type="InterPro" id="IPR000477">
    <property type="entry name" value="RT_dom"/>
</dbReference>
<protein>
    <submittedName>
        <fullName evidence="2">Very-long-chain enoyl-CoA reductase</fullName>
    </submittedName>
</protein>
<feature type="domain" description="Reverse transcriptase" evidence="1">
    <location>
        <begin position="8"/>
        <end position="126"/>
    </location>
</feature>
<comment type="caution">
    <text evidence="2">The sequence shown here is derived from an EMBL/GenBank/DDBJ whole genome shotgun (WGS) entry which is preliminary data.</text>
</comment>
<proteinExistence type="predicted"/>
<dbReference type="AlphaFoldDB" id="A0AAV4EV91"/>
<dbReference type="Pfam" id="PF00078">
    <property type="entry name" value="RVT_1"/>
    <property type="match status" value="1"/>
</dbReference>